<dbReference type="RefSeq" id="WP_077812795.1">
    <property type="nucleotide sequence ID" value="NZ_CP014692.1"/>
</dbReference>
<feature type="transmembrane region" description="Helical" evidence="1">
    <location>
        <begin position="35"/>
        <end position="54"/>
    </location>
</feature>
<dbReference type="STRING" id="435.A0U92_08155"/>
<keyword evidence="1" id="KW-0472">Membrane</keyword>
<feature type="transmembrane region" description="Helical" evidence="1">
    <location>
        <begin position="66"/>
        <end position="87"/>
    </location>
</feature>
<gene>
    <name evidence="3" type="ORF">A0U92_08155</name>
</gene>
<dbReference type="SMR" id="A0A1U9KG23"/>
<evidence type="ECO:0000259" key="2">
    <source>
        <dbReference type="Pfam" id="PF01569"/>
    </source>
</evidence>
<feature type="transmembrane region" description="Helical" evidence="1">
    <location>
        <begin position="119"/>
        <end position="138"/>
    </location>
</feature>
<evidence type="ECO:0000313" key="3">
    <source>
        <dbReference type="EMBL" id="AQS84755.1"/>
    </source>
</evidence>
<dbReference type="Pfam" id="PF01569">
    <property type="entry name" value="PAP2"/>
    <property type="match status" value="1"/>
</dbReference>
<protein>
    <submittedName>
        <fullName evidence="3">PA-phosphatase</fullName>
    </submittedName>
</protein>
<dbReference type="Proteomes" id="UP000188937">
    <property type="component" value="Chromosome"/>
</dbReference>
<dbReference type="OrthoDB" id="7283157at2"/>
<feature type="transmembrane region" description="Helical" evidence="1">
    <location>
        <begin position="12"/>
        <end position="29"/>
    </location>
</feature>
<evidence type="ECO:0000256" key="1">
    <source>
        <dbReference type="SAM" id="Phobius"/>
    </source>
</evidence>
<dbReference type="EMBL" id="CP014692">
    <property type="protein sequence ID" value="AQS84755.1"/>
    <property type="molecule type" value="Genomic_DNA"/>
</dbReference>
<dbReference type="InterPro" id="IPR036938">
    <property type="entry name" value="PAP2/HPO_sf"/>
</dbReference>
<feature type="domain" description="Phosphatidic acid phosphatase type 2/haloperoxidase" evidence="2">
    <location>
        <begin position="69"/>
        <end position="140"/>
    </location>
</feature>
<sequence length="191" mass="20298">MIGAFSDFADQAVVGPVEIAIFLILILVGRRHDALVWGGIMAAASCLMLFLKLWCERCGIPHQRLIYSPSGHTMGGTMVYGGLLALLCRNGTIVVAGACALAIAFGASRVFLHVHTVTEAVVGALIGVGAVIILHRLLGRHRNPLSPQAAFLSVAAALVIGCALHGYRLSAEVWIAKASHTLGRYLYCQRI</sequence>
<dbReference type="KEGG" id="aace:A0U92_08155"/>
<evidence type="ECO:0000313" key="4">
    <source>
        <dbReference type="Proteomes" id="UP000188937"/>
    </source>
</evidence>
<organism evidence="3 4">
    <name type="scientific">Acetobacter aceti</name>
    <dbReference type="NCBI Taxonomy" id="435"/>
    <lineage>
        <taxon>Bacteria</taxon>
        <taxon>Pseudomonadati</taxon>
        <taxon>Pseudomonadota</taxon>
        <taxon>Alphaproteobacteria</taxon>
        <taxon>Acetobacterales</taxon>
        <taxon>Acetobacteraceae</taxon>
        <taxon>Acetobacter</taxon>
        <taxon>Acetobacter subgen. Acetobacter</taxon>
    </lineage>
</organism>
<keyword evidence="4" id="KW-1185">Reference proteome</keyword>
<dbReference type="SUPFAM" id="SSF48317">
    <property type="entry name" value="Acid phosphatase/Vanadium-dependent haloperoxidase"/>
    <property type="match status" value="1"/>
</dbReference>
<keyword evidence="1" id="KW-1133">Transmembrane helix</keyword>
<proteinExistence type="predicted"/>
<keyword evidence="1" id="KW-0812">Transmembrane</keyword>
<dbReference type="AlphaFoldDB" id="A0A1U9KG23"/>
<dbReference type="InterPro" id="IPR000326">
    <property type="entry name" value="PAP2/HPO"/>
</dbReference>
<reference evidence="3 4" key="1">
    <citation type="submission" date="2016-03" db="EMBL/GenBank/DDBJ databases">
        <title>Acetic acid bacteria sequencing.</title>
        <authorList>
            <person name="Brandt J."/>
            <person name="Jakob F."/>
            <person name="Vogel R.F."/>
        </authorList>
    </citation>
    <scope>NUCLEOTIDE SEQUENCE [LARGE SCALE GENOMIC DNA]</scope>
    <source>
        <strain evidence="3 4">TMW2.1153</strain>
    </source>
</reference>
<accession>A0A1U9KG23</accession>
<dbReference type="Gene3D" id="1.20.144.10">
    <property type="entry name" value="Phosphatidic acid phosphatase type 2/haloperoxidase"/>
    <property type="match status" value="1"/>
</dbReference>
<feature type="transmembrane region" description="Helical" evidence="1">
    <location>
        <begin position="150"/>
        <end position="167"/>
    </location>
</feature>
<feature type="transmembrane region" description="Helical" evidence="1">
    <location>
        <begin position="93"/>
        <end position="112"/>
    </location>
</feature>
<name>A0A1U9KG23_ACEAC</name>